<sequence length="65" mass="7418">MGVKVVRKFSTSRGLVRISAVIYKEHYEIILAVKRGLEEELGTKISESFALRHILTEFAREKGLL</sequence>
<dbReference type="Proteomes" id="UP001571980">
    <property type="component" value="Unassembled WGS sequence"/>
</dbReference>
<accession>A0ABV4T8J1</accession>
<dbReference type="EMBL" id="JARRIG010000009">
    <property type="protein sequence ID" value="MFA4805424.1"/>
    <property type="molecule type" value="Genomic_DNA"/>
</dbReference>
<evidence type="ECO:0000313" key="2">
    <source>
        <dbReference type="Proteomes" id="UP001571980"/>
    </source>
</evidence>
<gene>
    <name evidence="1" type="ORF">P8X34_11870</name>
</gene>
<organism evidence="1 2">
    <name type="scientific">Pyrococcus kukulkanii</name>
    <dbReference type="NCBI Taxonomy" id="1609559"/>
    <lineage>
        <taxon>Archaea</taxon>
        <taxon>Methanobacteriati</taxon>
        <taxon>Methanobacteriota</taxon>
        <taxon>Thermococci</taxon>
        <taxon>Thermococcales</taxon>
        <taxon>Thermococcaceae</taxon>
        <taxon>Pyrococcus</taxon>
    </lineage>
</organism>
<keyword evidence="2" id="KW-1185">Reference proteome</keyword>
<evidence type="ECO:0000313" key="1">
    <source>
        <dbReference type="EMBL" id="MFA4805424.1"/>
    </source>
</evidence>
<dbReference type="RefSeq" id="WP_372825017.1">
    <property type="nucleotide sequence ID" value="NZ_JARRIF010000002.1"/>
</dbReference>
<proteinExistence type="predicted"/>
<name>A0ABV4T8J1_9EURY</name>
<protein>
    <submittedName>
        <fullName evidence="1">Uncharacterized protein</fullName>
    </submittedName>
</protein>
<reference evidence="1 2" key="1">
    <citation type="submission" date="2023-03" db="EMBL/GenBank/DDBJ databases">
        <title>Speciation in Pyrococcus: adaptation to high temperature as a mechanism.</title>
        <authorList>
            <person name="Gu J."/>
        </authorList>
    </citation>
    <scope>NUCLEOTIDE SEQUENCE [LARGE SCALE GENOMIC DNA]</scope>
    <source>
        <strain evidence="1 2">LMOA34</strain>
    </source>
</reference>
<comment type="caution">
    <text evidence="1">The sequence shown here is derived from an EMBL/GenBank/DDBJ whole genome shotgun (WGS) entry which is preliminary data.</text>
</comment>